<feature type="transmembrane region" description="Helical" evidence="15">
    <location>
        <begin position="9"/>
        <end position="33"/>
    </location>
</feature>
<evidence type="ECO:0000256" key="3">
    <source>
        <dbReference type="ARBA" id="ARBA00012438"/>
    </source>
</evidence>
<dbReference type="PANTHER" id="PTHR45528">
    <property type="entry name" value="SENSOR HISTIDINE KINASE CPXA"/>
    <property type="match status" value="1"/>
</dbReference>
<dbReference type="AlphaFoldDB" id="A0A162DE85"/>
<evidence type="ECO:0000256" key="13">
    <source>
        <dbReference type="ARBA" id="ARBA00023136"/>
    </source>
</evidence>
<evidence type="ECO:0000256" key="6">
    <source>
        <dbReference type="ARBA" id="ARBA00022679"/>
    </source>
</evidence>
<dbReference type="SMART" id="SM00388">
    <property type="entry name" value="HisKA"/>
    <property type="match status" value="1"/>
</dbReference>
<dbReference type="InterPro" id="IPR036890">
    <property type="entry name" value="HATPase_C_sf"/>
</dbReference>
<dbReference type="InterPro" id="IPR050398">
    <property type="entry name" value="HssS/ArlS-like"/>
</dbReference>
<dbReference type="SUPFAM" id="SSF47384">
    <property type="entry name" value="Homodimeric domain of signal transducing histidine kinase"/>
    <property type="match status" value="1"/>
</dbReference>
<dbReference type="GO" id="GO:0000155">
    <property type="term" value="F:phosphorelay sensor kinase activity"/>
    <property type="evidence" value="ECO:0007669"/>
    <property type="project" value="InterPro"/>
</dbReference>
<dbReference type="Proteomes" id="UP000075806">
    <property type="component" value="Unassembled WGS sequence"/>
</dbReference>
<evidence type="ECO:0000256" key="4">
    <source>
        <dbReference type="ARBA" id="ARBA00022475"/>
    </source>
</evidence>
<comment type="catalytic activity">
    <reaction evidence="1">
        <text>ATP + protein L-histidine = ADP + protein N-phospho-L-histidine.</text>
        <dbReference type="EC" id="2.7.13.3"/>
    </reaction>
</comment>
<dbReference type="OrthoDB" id="368131at2"/>
<dbReference type="InterPro" id="IPR003661">
    <property type="entry name" value="HisK_dim/P_dom"/>
</dbReference>
<comment type="caution">
    <text evidence="17">The sequence shown here is derived from an EMBL/GenBank/DDBJ whole genome shotgun (WGS) entry which is preliminary data.</text>
</comment>
<evidence type="ECO:0000313" key="18">
    <source>
        <dbReference type="Proteomes" id="UP000075806"/>
    </source>
</evidence>
<dbReference type="Gene3D" id="3.30.565.10">
    <property type="entry name" value="Histidine kinase-like ATPase, C-terminal domain"/>
    <property type="match status" value="1"/>
</dbReference>
<keyword evidence="12" id="KW-0902">Two-component regulatory system</keyword>
<dbReference type="GO" id="GO:0005886">
    <property type="term" value="C:plasma membrane"/>
    <property type="evidence" value="ECO:0007669"/>
    <property type="project" value="UniProtKB-SubCell"/>
</dbReference>
<dbReference type="InterPro" id="IPR005467">
    <property type="entry name" value="His_kinase_dom"/>
</dbReference>
<dbReference type="GO" id="GO:0005524">
    <property type="term" value="F:ATP binding"/>
    <property type="evidence" value="ECO:0007669"/>
    <property type="project" value="UniProtKB-KW"/>
</dbReference>
<comment type="subcellular location">
    <subcellularLocation>
        <location evidence="2">Cell membrane</location>
        <topology evidence="2">Multi-pass membrane protein</topology>
    </subcellularLocation>
</comment>
<evidence type="ECO:0000256" key="2">
    <source>
        <dbReference type="ARBA" id="ARBA00004651"/>
    </source>
</evidence>
<dbReference type="CDD" id="cd00075">
    <property type="entry name" value="HATPase"/>
    <property type="match status" value="1"/>
</dbReference>
<evidence type="ECO:0000256" key="12">
    <source>
        <dbReference type="ARBA" id="ARBA00023012"/>
    </source>
</evidence>
<keyword evidence="6" id="KW-0808">Transferase</keyword>
<name>A0A162DE85_9BACI</name>
<proteinExistence type="predicted"/>
<dbReference type="PANTHER" id="PTHR45528:SF1">
    <property type="entry name" value="SENSOR HISTIDINE KINASE CPXA"/>
    <property type="match status" value="1"/>
</dbReference>
<evidence type="ECO:0000256" key="14">
    <source>
        <dbReference type="SAM" id="Coils"/>
    </source>
</evidence>
<evidence type="ECO:0000256" key="15">
    <source>
        <dbReference type="SAM" id="Phobius"/>
    </source>
</evidence>
<dbReference type="STRING" id="519424.AZF04_07440"/>
<evidence type="ECO:0000256" key="1">
    <source>
        <dbReference type="ARBA" id="ARBA00000085"/>
    </source>
</evidence>
<dbReference type="Pfam" id="PF00512">
    <property type="entry name" value="HisKA"/>
    <property type="match status" value="1"/>
</dbReference>
<evidence type="ECO:0000256" key="10">
    <source>
        <dbReference type="ARBA" id="ARBA00022840"/>
    </source>
</evidence>
<protein>
    <recommendedName>
        <fullName evidence="3">histidine kinase</fullName>
        <ecNumber evidence="3">2.7.13.3</ecNumber>
    </recommendedName>
</protein>
<feature type="domain" description="Histidine kinase" evidence="16">
    <location>
        <begin position="250"/>
        <end position="462"/>
    </location>
</feature>
<reference evidence="17" key="1">
    <citation type="submission" date="2016-02" db="EMBL/GenBank/DDBJ databases">
        <title>Genome sequence of Bacillus trypoxylicola KCTC 13244(T).</title>
        <authorList>
            <person name="Jeong H."/>
            <person name="Park S.-H."/>
            <person name="Choi S.-K."/>
        </authorList>
    </citation>
    <scope>NUCLEOTIDE SEQUENCE [LARGE SCALE GENOMIC DNA]</scope>
    <source>
        <strain evidence="17">KCTC 13244</strain>
    </source>
</reference>
<evidence type="ECO:0000259" key="16">
    <source>
        <dbReference type="PROSITE" id="PS50109"/>
    </source>
</evidence>
<keyword evidence="5" id="KW-0597">Phosphoprotein</keyword>
<dbReference type="InterPro" id="IPR004358">
    <property type="entry name" value="Sig_transdc_His_kin-like_C"/>
</dbReference>
<evidence type="ECO:0000256" key="9">
    <source>
        <dbReference type="ARBA" id="ARBA00022777"/>
    </source>
</evidence>
<keyword evidence="13 15" id="KW-0472">Membrane</keyword>
<dbReference type="InterPro" id="IPR003594">
    <property type="entry name" value="HATPase_dom"/>
</dbReference>
<dbReference type="InterPro" id="IPR036097">
    <property type="entry name" value="HisK_dim/P_sf"/>
</dbReference>
<keyword evidence="4" id="KW-1003">Cell membrane</keyword>
<accession>A0A162DE85</accession>
<dbReference type="CDD" id="cd00082">
    <property type="entry name" value="HisKA"/>
    <property type="match status" value="1"/>
</dbReference>
<evidence type="ECO:0000256" key="7">
    <source>
        <dbReference type="ARBA" id="ARBA00022692"/>
    </source>
</evidence>
<dbReference type="PROSITE" id="PS50109">
    <property type="entry name" value="HIS_KIN"/>
    <property type="match status" value="1"/>
</dbReference>
<evidence type="ECO:0000256" key="11">
    <source>
        <dbReference type="ARBA" id="ARBA00022989"/>
    </source>
</evidence>
<evidence type="ECO:0000313" key="17">
    <source>
        <dbReference type="EMBL" id="KYG29350.1"/>
    </source>
</evidence>
<sequence length="463" mass="53663">MKWKLTGRYIFSILSIVFIVLVVNASIVLAMLIHQRFNDEEDISTDRAESFTREFSQYFMFENGQPTISQQGQDALIGFGAWLQILDENGEVISSFDAPESASMNYSPIELIHKYKYMDDEFNTYFIGAYEEYSYIIGMRFSDERRFVFTIDLQSFFSNATLAFFIIVIVNFIIAASIGLLFSSILTRPVHIIIKRISQLNQRQFNEFHPNRPGIFNSVFANLNNLSNTLKKQEEDQSKLEKMRNEWISNVTHDLKTPLSSIQGYAELLREHDITKDERLEYSEVIERQSIYMRNLLDDLNLTIRLRNQEMPLSVTETNIEKFVREMIIDILNSPSFQDRNEISFSSEAENVYLSIDKHLLKRALLNFIQNAFVHNDANVLVSLVITDDYMVIEDNGKGIKSEDLEQIFERYYRGTNTEHIQGTGLGMAIARDIIEAHGGKVEITSQHGKGTSIRIWFENMRT</sequence>
<feature type="transmembrane region" description="Helical" evidence="15">
    <location>
        <begin position="162"/>
        <end position="186"/>
    </location>
</feature>
<evidence type="ECO:0000256" key="8">
    <source>
        <dbReference type="ARBA" id="ARBA00022741"/>
    </source>
</evidence>
<dbReference type="RefSeq" id="WP_061949158.1">
    <property type="nucleotide sequence ID" value="NZ_LTAO01000023.1"/>
</dbReference>
<dbReference type="PRINTS" id="PR00344">
    <property type="entry name" value="BCTRLSENSOR"/>
</dbReference>
<dbReference type="Pfam" id="PF02518">
    <property type="entry name" value="HATPase_c"/>
    <property type="match status" value="1"/>
</dbReference>
<dbReference type="Gene3D" id="1.10.287.130">
    <property type="match status" value="1"/>
</dbReference>
<dbReference type="SUPFAM" id="SSF55874">
    <property type="entry name" value="ATPase domain of HSP90 chaperone/DNA topoisomerase II/histidine kinase"/>
    <property type="match status" value="1"/>
</dbReference>
<keyword evidence="14" id="KW-0175">Coiled coil</keyword>
<dbReference type="SMART" id="SM00387">
    <property type="entry name" value="HATPase_c"/>
    <property type="match status" value="1"/>
</dbReference>
<keyword evidence="8" id="KW-0547">Nucleotide-binding</keyword>
<dbReference type="EC" id="2.7.13.3" evidence="3"/>
<evidence type="ECO:0000256" key="5">
    <source>
        <dbReference type="ARBA" id="ARBA00022553"/>
    </source>
</evidence>
<keyword evidence="10" id="KW-0067">ATP-binding</keyword>
<keyword evidence="11 15" id="KW-1133">Transmembrane helix</keyword>
<keyword evidence="9 17" id="KW-0418">Kinase</keyword>
<dbReference type="EMBL" id="LTAO01000023">
    <property type="protein sequence ID" value="KYG29350.1"/>
    <property type="molecule type" value="Genomic_DNA"/>
</dbReference>
<organism evidence="17 18">
    <name type="scientific">Alkalihalobacillus trypoxylicola</name>
    <dbReference type="NCBI Taxonomy" id="519424"/>
    <lineage>
        <taxon>Bacteria</taxon>
        <taxon>Bacillati</taxon>
        <taxon>Bacillota</taxon>
        <taxon>Bacilli</taxon>
        <taxon>Bacillales</taxon>
        <taxon>Bacillaceae</taxon>
        <taxon>Alkalihalobacillus</taxon>
    </lineage>
</organism>
<keyword evidence="18" id="KW-1185">Reference proteome</keyword>
<gene>
    <name evidence="17" type="ORF">AZF04_07440</name>
</gene>
<keyword evidence="7 15" id="KW-0812">Transmembrane</keyword>
<feature type="coiled-coil region" evidence="14">
    <location>
        <begin position="223"/>
        <end position="250"/>
    </location>
</feature>